<evidence type="ECO:0000313" key="2">
    <source>
        <dbReference type="Proteomes" id="UP000799755"/>
    </source>
</evidence>
<dbReference type="Proteomes" id="UP000799755">
    <property type="component" value="Unassembled WGS sequence"/>
</dbReference>
<evidence type="ECO:0000313" key="1">
    <source>
        <dbReference type="EMBL" id="KAF2472947.1"/>
    </source>
</evidence>
<comment type="caution">
    <text evidence="1">The sequence shown here is derived from an EMBL/GenBank/DDBJ whole genome shotgun (WGS) entry which is preliminary data.</text>
</comment>
<name>A0ACB6R361_9PLEO</name>
<sequence length="380" mass="43844">MRQCSKPRRRRSVLEAITLVACFPVWFSIGVALLAYDRSIVPGYKKVKDRIVHSQRWQLWKRRREFPNVMTKGRGRRRSISSSPPQLSYMGFKLGKRKARARGGGFVPGLLRLPTEIRQMIWGLVFDGEMRIHIEVRERRIIAMRCEDPVKEDEGWVKTCACQEATWVVLHADGNETEYPKQGIRALPLLLTCRPMYTDILDYVYRTSTFVFHRPETLLVFSHSIPQSHSQSLTKIHFDSRTHSYAGSARTHPSFVHTLDHLPVPIRKAHKSALSAQCLPFTVENAHFKNVKFEKLQPSTWGAMCEALTSLSGLRELRISLNWSQQAVYGNLGPVREGLQMRVEANWMGKGSRGEEEKLGFVVERMVRERQQYHWMGALT</sequence>
<reference evidence="1" key="1">
    <citation type="journal article" date="2020" name="Stud. Mycol.">
        <title>101 Dothideomycetes genomes: a test case for predicting lifestyles and emergence of pathogens.</title>
        <authorList>
            <person name="Haridas S."/>
            <person name="Albert R."/>
            <person name="Binder M."/>
            <person name="Bloem J."/>
            <person name="Labutti K."/>
            <person name="Salamov A."/>
            <person name="Andreopoulos B."/>
            <person name="Baker S."/>
            <person name="Barry K."/>
            <person name="Bills G."/>
            <person name="Bluhm B."/>
            <person name="Cannon C."/>
            <person name="Castanera R."/>
            <person name="Culley D."/>
            <person name="Daum C."/>
            <person name="Ezra D."/>
            <person name="Gonzalez J."/>
            <person name="Henrissat B."/>
            <person name="Kuo A."/>
            <person name="Liang C."/>
            <person name="Lipzen A."/>
            <person name="Lutzoni F."/>
            <person name="Magnuson J."/>
            <person name="Mondo S."/>
            <person name="Nolan M."/>
            <person name="Ohm R."/>
            <person name="Pangilinan J."/>
            <person name="Park H.-J."/>
            <person name="Ramirez L."/>
            <person name="Alfaro M."/>
            <person name="Sun H."/>
            <person name="Tritt A."/>
            <person name="Yoshinaga Y."/>
            <person name="Zwiers L.-H."/>
            <person name="Turgeon B."/>
            <person name="Goodwin S."/>
            <person name="Spatafora J."/>
            <person name="Crous P."/>
            <person name="Grigoriev I."/>
        </authorList>
    </citation>
    <scope>NUCLEOTIDE SEQUENCE</scope>
    <source>
        <strain evidence="1">ATCC 200398</strain>
    </source>
</reference>
<gene>
    <name evidence="1" type="ORF">BDR25DRAFT_341728</name>
</gene>
<proteinExistence type="predicted"/>
<protein>
    <submittedName>
        <fullName evidence="1">Uncharacterized protein</fullName>
    </submittedName>
</protein>
<accession>A0ACB6R361</accession>
<dbReference type="EMBL" id="MU003501">
    <property type="protein sequence ID" value="KAF2472947.1"/>
    <property type="molecule type" value="Genomic_DNA"/>
</dbReference>
<organism evidence="1 2">
    <name type="scientific">Lindgomyces ingoldianus</name>
    <dbReference type="NCBI Taxonomy" id="673940"/>
    <lineage>
        <taxon>Eukaryota</taxon>
        <taxon>Fungi</taxon>
        <taxon>Dikarya</taxon>
        <taxon>Ascomycota</taxon>
        <taxon>Pezizomycotina</taxon>
        <taxon>Dothideomycetes</taxon>
        <taxon>Pleosporomycetidae</taxon>
        <taxon>Pleosporales</taxon>
        <taxon>Lindgomycetaceae</taxon>
        <taxon>Lindgomyces</taxon>
    </lineage>
</organism>
<keyword evidence="2" id="KW-1185">Reference proteome</keyword>